<proteinExistence type="predicted"/>
<dbReference type="AlphaFoldDB" id="A0A2P2C3R6"/>
<gene>
    <name evidence="1" type="ORF">NOCA1120107</name>
</gene>
<evidence type="ECO:0000313" key="1">
    <source>
        <dbReference type="EMBL" id="CUR56629.1"/>
    </source>
</evidence>
<name>A0A2P2C3R6_9ZZZZ</name>
<evidence type="ECO:0008006" key="2">
    <source>
        <dbReference type="Google" id="ProtNLM"/>
    </source>
</evidence>
<protein>
    <recommendedName>
        <fullName evidence="2">ESAT-6 protein secretion system EspG family protein</fullName>
    </recommendedName>
</protein>
<dbReference type="EMBL" id="CZKB01000004">
    <property type="protein sequence ID" value="CUR56629.1"/>
    <property type="molecule type" value="Genomic_DNA"/>
</dbReference>
<sequence>MITVQDGVVRLDDAGAAALLPGGDDLDPGTVRDLERAGLGAALATLRTPVVTLEVLLAGATVQLHRASVDADRAVVLLAVRPGLHQLMVLPPSHLAAALVRMTRTGPRRAAGGERRAAPAEAATRLLSADDDVRQGVLQEAAATLAWRLRVGWDGEHRDLVVVDGPDGLHVLDDETGDLVPVSATSLYRVFTTALPPEALAATS</sequence>
<accession>A0A2P2C3R6</accession>
<reference evidence="1" key="1">
    <citation type="submission" date="2015-08" db="EMBL/GenBank/DDBJ databases">
        <authorList>
            <person name="Babu N.S."/>
            <person name="Beckwith C.J."/>
            <person name="Beseler K.G."/>
            <person name="Brison A."/>
            <person name="Carone J.V."/>
            <person name="Caskin T.P."/>
            <person name="Diamond M."/>
            <person name="Durham M.E."/>
            <person name="Foxe J.M."/>
            <person name="Go M."/>
            <person name="Henderson B.A."/>
            <person name="Jones I.B."/>
            <person name="McGettigan J.A."/>
            <person name="Micheletti S.J."/>
            <person name="Nasrallah M.E."/>
            <person name="Ortiz D."/>
            <person name="Piller C.R."/>
            <person name="Privatt S.R."/>
            <person name="Schneider S.L."/>
            <person name="Sharp S."/>
            <person name="Smith T.C."/>
            <person name="Stanton J.D."/>
            <person name="Ullery H.E."/>
            <person name="Wilson R.J."/>
            <person name="Serrano M.G."/>
            <person name="Buck G."/>
            <person name="Lee V."/>
            <person name="Wang Y."/>
            <person name="Carvalho R."/>
            <person name="Voegtly L."/>
            <person name="Shi R."/>
            <person name="Duckworth R."/>
            <person name="Johnson A."/>
            <person name="Loviza R."/>
            <person name="Walstead R."/>
            <person name="Shah Z."/>
            <person name="Kiflezghi M."/>
            <person name="Wade K."/>
            <person name="Ball S.L."/>
            <person name="Bradley K.W."/>
            <person name="Asai D.J."/>
            <person name="Bowman C.A."/>
            <person name="Russell D.A."/>
            <person name="Pope W.H."/>
            <person name="Jacobs-Sera D."/>
            <person name="Hendrix R.W."/>
            <person name="Hatfull G.F."/>
        </authorList>
    </citation>
    <scope>NUCLEOTIDE SEQUENCE</scope>
</reference>
<organism evidence="1">
    <name type="scientific">metagenome</name>
    <dbReference type="NCBI Taxonomy" id="256318"/>
    <lineage>
        <taxon>unclassified sequences</taxon>
        <taxon>metagenomes</taxon>
    </lineage>
</organism>